<evidence type="ECO:0000256" key="1">
    <source>
        <dbReference type="SAM" id="MobiDB-lite"/>
    </source>
</evidence>
<evidence type="ECO:0000313" key="2">
    <source>
        <dbReference type="EMBL" id="JAS70852.1"/>
    </source>
</evidence>
<protein>
    <submittedName>
        <fullName evidence="2">Uncharacterized protein</fullName>
    </submittedName>
</protein>
<accession>A0A1B6H860</accession>
<dbReference type="AlphaFoldDB" id="A0A1B6H860"/>
<feature type="compositionally biased region" description="Low complexity" evidence="1">
    <location>
        <begin position="50"/>
        <end position="67"/>
    </location>
</feature>
<feature type="non-terminal residue" evidence="2">
    <location>
        <position position="187"/>
    </location>
</feature>
<feature type="region of interest" description="Disordered" evidence="1">
    <location>
        <begin position="25"/>
        <end position="104"/>
    </location>
</feature>
<feature type="compositionally biased region" description="Polar residues" evidence="1">
    <location>
        <begin position="76"/>
        <end position="100"/>
    </location>
</feature>
<sequence length="187" mass="20309">MSFLDRESERLIEDSEARLHRVVEDMKGQLYGSSPGDSGFEDTYECSGDSGHYQSSSGRSGHYHSSSGGSGHYQGTSASSGRSGYYQSTDECSGGSNLSSGYPYDQTPYSSSAYDFSSQCTPSQNLQCPYDKGAMRGDHTSYESPASSLNSGVSPELIRETELLSQKAILKMDFILRKYTGKGINEL</sequence>
<organism evidence="2">
    <name type="scientific">Homalodisca liturata</name>
    <dbReference type="NCBI Taxonomy" id="320908"/>
    <lineage>
        <taxon>Eukaryota</taxon>
        <taxon>Metazoa</taxon>
        <taxon>Ecdysozoa</taxon>
        <taxon>Arthropoda</taxon>
        <taxon>Hexapoda</taxon>
        <taxon>Insecta</taxon>
        <taxon>Pterygota</taxon>
        <taxon>Neoptera</taxon>
        <taxon>Paraneoptera</taxon>
        <taxon>Hemiptera</taxon>
        <taxon>Auchenorrhyncha</taxon>
        <taxon>Membracoidea</taxon>
        <taxon>Cicadellidae</taxon>
        <taxon>Cicadellinae</taxon>
        <taxon>Proconiini</taxon>
        <taxon>Homalodisca</taxon>
    </lineage>
</organism>
<feature type="region of interest" description="Disordered" evidence="1">
    <location>
        <begin position="131"/>
        <end position="153"/>
    </location>
</feature>
<reference evidence="2" key="1">
    <citation type="submission" date="2015-11" db="EMBL/GenBank/DDBJ databases">
        <title>De novo transcriptome assembly of four potential Pierce s Disease insect vectors from Arizona vineyards.</title>
        <authorList>
            <person name="Tassone E.E."/>
        </authorList>
    </citation>
    <scope>NUCLEOTIDE SEQUENCE</scope>
</reference>
<gene>
    <name evidence="2" type="ORF">g.14462</name>
</gene>
<feature type="compositionally biased region" description="Polar residues" evidence="1">
    <location>
        <begin position="142"/>
        <end position="153"/>
    </location>
</feature>
<name>A0A1B6H860_9HEMI</name>
<dbReference type="EMBL" id="GECU01036854">
    <property type="protein sequence ID" value="JAS70852.1"/>
    <property type="molecule type" value="Transcribed_RNA"/>
</dbReference>
<proteinExistence type="predicted"/>